<proteinExistence type="predicted"/>
<gene>
    <name evidence="2" type="ORF">CFX0092_A2740</name>
</gene>
<dbReference type="OrthoDB" id="160452at2"/>
<evidence type="ECO:0000259" key="1">
    <source>
        <dbReference type="Pfam" id="PF18480"/>
    </source>
</evidence>
<dbReference type="KEGG" id="pbf:CFX0092_A2740"/>
<dbReference type="Pfam" id="PF18480">
    <property type="entry name" value="DUF5615"/>
    <property type="match status" value="1"/>
</dbReference>
<sequence length="115" mass="12899">MSIRLYMDHNVPAAITIGLRLHGVDVLTAYEDDHHQVPDPLLLNRAEQLGRVLFSRDDDLIAEAVRRQRKGIRFSGVIYAHQLRVSIGGAIDDLLLIAMSGEPEDLMNTVQFLPL</sequence>
<dbReference type="AlphaFoldDB" id="A0A160T5X5"/>
<name>A0A160T5X5_9CHLR</name>
<organism evidence="2 3">
    <name type="scientific">Candidatus Promineifilum breve</name>
    <dbReference type="NCBI Taxonomy" id="1806508"/>
    <lineage>
        <taxon>Bacteria</taxon>
        <taxon>Bacillati</taxon>
        <taxon>Chloroflexota</taxon>
        <taxon>Ardenticatenia</taxon>
        <taxon>Candidatus Promineifilales</taxon>
        <taxon>Candidatus Promineifilaceae</taxon>
        <taxon>Candidatus Promineifilum</taxon>
    </lineage>
</organism>
<keyword evidence="3" id="KW-1185">Reference proteome</keyword>
<dbReference type="RefSeq" id="WP_095043930.1">
    <property type="nucleotide sequence ID" value="NZ_LN890655.1"/>
</dbReference>
<dbReference type="EMBL" id="LN890655">
    <property type="protein sequence ID" value="CUS04618.2"/>
    <property type="molecule type" value="Genomic_DNA"/>
</dbReference>
<reference evidence="2" key="1">
    <citation type="submission" date="2016-01" db="EMBL/GenBank/DDBJ databases">
        <authorList>
            <person name="Mcilroy J.S."/>
            <person name="Karst M S."/>
            <person name="Albertsen M."/>
        </authorList>
    </citation>
    <scope>NUCLEOTIDE SEQUENCE</scope>
    <source>
        <strain evidence="2">Cfx-K</strain>
    </source>
</reference>
<dbReference type="Proteomes" id="UP000215027">
    <property type="component" value="Chromosome I"/>
</dbReference>
<feature type="domain" description="DUF5615" evidence="1">
    <location>
        <begin position="4"/>
        <end position="72"/>
    </location>
</feature>
<accession>A0A160T5X5</accession>
<evidence type="ECO:0000313" key="3">
    <source>
        <dbReference type="Proteomes" id="UP000215027"/>
    </source>
</evidence>
<evidence type="ECO:0000313" key="2">
    <source>
        <dbReference type="EMBL" id="CUS04618.2"/>
    </source>
</evidence>
<dbReference type="InterPro" id="IPR041049">
    <property type="entry name" value="DUF5615"/>
</dbReference>
<protein>
    <recommendedName>
        <fullName evidence="1">DUF5615 domain-containing protein</fullName>
    </recommendedName>
</protein>